<name>A0A212EH38_DANPL</name>
<dbReference type="Proteomes" id="UP000007151">
    <property type="component" value="Unassembled WGS sequence"/>
</dbReference>
<accession>A0A212EH38</accession>
<dbReference type="EMBL" id="AGBW02014962">
    <property type="protein sequence ID" value="OWR40807.1"/>
    <property type="molecule type" value="Genomic_DNA"/>
</dbReference>
<dbReference type="STRING" id="278856.A0A212EH38"/>
<dbReference type="Gene3D" id="1.10.630.10">
    <property type="entry name" value="Cytochrome P450"/>
    <property type="match status" value="1"/>
</dbReference>
<sequence>MWERHGKQNFRVSVGSEDWIMISDPDDVGALLNHPSELSKPLERNTAIKPFFGNSVSSSDGTLMGVDSNFLNNLDHPYLEANGEYE</sequence>
<dbReference type="AlphaFoldDB" id="A0A212EH38"/>
<dbReference type="InParanoid" id="A0A212EH38"/>
<dbReference type="InterPro" id="IPR036396">
    <property type="entry name" value="Cyt_P450_sf"/>
</dbReference>
<keyword evidence="1" id="KW-0560">Oxidoreductase</keyword>
<dbReference type="GO" id="GO:0016705">
    <property type="term" value="F:oxidoreductase activity, acting on paired donors, with incorporation or reduction of molecular oxygen"/>
    <property type="evidence" value="ECO:0007669"/>
    <property type="project" value="InterPro"/>
</dbReference>
<dbReference type="SUPFAM" id="SSF48264">
    <property type="entry name" value="Cytochrome P450"/>
    <property type="match status" value="1"/>
</dbReference>
<dbReference type="GO" id="GO:0004497">
    <property type="term" value="F:monooxygenase activity"/>
    <property type="evidence" value="ECO:0007669"/>
    <property type="project" value="UniProtKB-KW"/>
</dbReference>
<dbReference type="KEGG" id="dpl:KGM_213266"/>
<gene>
    <name evidence="2" type="ORF">KGM_213266</name>
</gene>
<proteinExistence type="predicted"/>
<evidence type="ECO:0000313" key="3">
    <source>
        <dbReference type="Proteomes" id="UP000007151"/>
    </source>
</evidence>
<keyword evidence="3" id="KW-1185">Reference proteome</keyword>
<reference evidence="2 3" key="1">
    <citation type="journal article" date="2011" name="Cell">
        <title>The monarch butterfly genome yields insights into long-distance migration.</title>
        <authorList>
            <person name="Zhan S."/>
            <person name="Merlin C."/>
            <person name="Boore J.L."/>
            <person name="Reppert S.M."/>
        </authorList>
    </citation>
    <scope>NUCLEOTIDE SEQUENCE [LARGE SCALE GENOMIC DNA]</scope>
    <source>
        <strain evidence="2">F-2</strain>
    </source>
</reference>
<dbReference type="GO" id="GO:0020037">
    <property type="term" value="F:heme binding"/>
    <property type="evidence" value="ECO:0007669"/>
    <property type="project" value="InterPro"/>
</dbReference>
<dbReference type="GO" id="GO:0005506">
    <property type="term" value="F:iron ion binding"/>
    <property type="evidence" value="ECO:0007669"/>
    <property type="project" value="InterPro"/>
</dbReference>
<keyword evidence="1" id="KW-0503">Monooxygenase</keyword>
<evidence type="ECO:0000256" key="1">
    <source>
        <dbReference type="ARBA" id="ARBA00023033"/>
    </source>
</evidence>
<evidence type="ECO:0000313" key="2">
    <source>
        <dbReference type="EMBL" id="OWR40807.1"/>
    </source>
</evidence>
<protein>
    <submittedName>
        <fullName evidence="2">Cytochrome P450 CYP405A2</fullName>
    </submittedName>
</protein>
<organism evidence="2 3">
    <name type="scientific">Danaus plexippus plexippus</name>
    <dbReference type="NCBI Taxonomy" id="278856"/>
    <lineage>
        <taxon>Eukaryota</taxon>
        <taxon>Metazoa</taxon>
        <taxon>Ecdysozoa</taxon>
        <taxon>Arthropoda</taxon>
        <taxon>Hexapoda</taxon>
        <taxon>Insecta</taxon>
        <taxon>Pterygota</taxon>
        <taxon>Neoptera</taxon>
        <taxon>Endopterygota</taxon>
        <taxon>Lepidoptera</taxon>
        <taxon>Glossata</taxon>
        <taxon>Ditrysia</taxon>
        <taxon>Papilionoidea</taxon>
        <taxon>Nymphalidae</taxon>
        <taxon>Danainae</taxon>
        <taxon>Danaini</taxon>
        <taxon>Danaina</taxon>
        <taxon>Danaus</taxon>
        <taxon>Danaus</taxon>
    </lineage>
</organism>
<comment type="caution">
    <text evidence="2">The sequence shown here is derived from an EMBL/GenBank/DDBJ whole genome shotgun (WGS) entry which is preliminary data.</text>
</comment>